<name>A0A1Q2D437_9ENTE</name>
<evidence type="ECO:0000256" key="7">
    <source>
        <dbReference type="ARBA" id="ARBA00022903"/>
    </source>
</evidence>
<dbReference type="InterPro" id="IPR032807">
    <property type="entry name" value="GNVR"/>
</dbReference>
<evidence type="ECO:0000256" key="12">
    <source>
        <dbReference type="SAM" id="MobiDB-lite"/>
    </source>
</evidence>
<evidence type="ECO:0000256" key="1">
    <source>
        <dbReference type="ARBA" id="ARBA00004651"/>
    </source>
</evidence>
<dbReference type="STRING" id="633807.BW732_01905"/>
<evidence type="ECO:0000256" key="8">
    <source>
        <dbReference type="ARBA" id="ARBA00022989"/>
    </source>
</evidence>
<evidence type="ECO:0000256" key="3">
    <source>
        <dbReference type="ARBA" id="ARBA00006683"/>
    </source>
</evidence>
<dbReference type="InterPro" id="IPR003856">
    <property type="entry name" value="LPS_length_determ_N"/>
</dbReference>
<dbReference type="KEGG" id="vpi:BW732_01905"/>
<dbReference type="RefSeq" id="WP_077275200.1">
    <property type="nucleotide sequence ID" value="NZ_CP019609.1"/>
</dbReference>
<dbReference type="GO" id="GO:0000271">
    <property type="term" value="P:polysaccharide biosynthetic process"/>
    <property type="evidence" value="ECO:0007669"/>
    <property type="project" value="UniProtKB-KW"/>
</dbReference>
<feature type="region of interest" description="Disordered" evidence="12">
    <location>
        <begin position="288"/>
        <end position="310"/>
    </location>
</feature>
<organism evidence="16 17">
    <name type="scientific">Vagococcus penaei</name>
    <dbReference type="NCBI Taxonomy" id="633807"/>
    <lineage>
        <taxon>Bacteria</taxon>
        <taxon>Bacillati</taxon>
        <taxon>Bacillota</taxon>
        <taxon>Bacilli</taxon>
        <taxon>Lactobacillales</taxon>
        <taxon>Enterococcaceae</taxon>
        <taxon>Vagococcus</taxon>
    </lineage>
</organism>
<keyword evidence="17" id="KW-1185">Reference proteome</keyword>
<evidence type="ECO:0000256" key="5">
    <source>
        <dbReference type="ARBA" id="ARBA00022475"/>
    </source>
</evidence>
<feature type="domain" description="Tyrosine-protein kinase G-rich" evidence="15">
    <location>
        <begin position="142"/>
        <end position="196"/>
    </location>
</feature>
<evidence type="ECO:0000256" key="2">
    <source>
        <dbReference type="ARBA" id="ARBA00005132"/>
    </source>
</evidence>
<sequence length="310" mass="34351">MEETISLQEILSLLKKKILIILVFIFIALGISAILTFFVITPKYSSTTQLIATAQESKTGTVTQDAVNTNLLMINTYKDFIKGNVVMEEATDILAKESGFKGTSKSLSEMISVEQTQNSQMFSIKATAENPVEAANMVNVVASVFQKEAKKYTSADKVSIISKGEVNEQPVSPNKTINLAIGVILGFIIGVGIALLSELFNRTVKSQEFVTETLGLPILAAVPSFDKRHMNQLKKTQISVMEEGNITFETDNVMRDISMEVDGLDRDLEFNDQTIDLSDINLSELTSEIKEDHEDSSRPPYRQLPSRRSR</sequence>
<evidence type="ECO:0000256" key="13">
    <source>
        <dbReference type="SAM" id="Phobius"/>
    </source>
</evidence>
<evidence type="ECO:0000256" key="10">
    <source>
        <dbReference type="ARBA" id="ARBA00023169"/>
    </source>
</evidence>
<dbReference type="PANTHER" id="PTHR32309:SF13">
    <property type="entry name" value="FERRIC ENTEROBACTIN TRANSPORT PROTEIN FEPE"/>
    <property type="match status" value="1"/>
</dbReference>
<evidence type="ECO:0000256" key="11">
    <source>
        <dbReference type="ARBA" id="ARBA00045736"/>
    </source>
</evidence>
<dbReference type="GO" id="GO:0005886">
    <property type="term" value="C:plasma membrane"/>
    <property type="evidence" value="ECO:0007669"/>
    <property type="project" value="UniProtKB-SubCell"/>
</dbReference>
<dbReference type="InterPro" id="IPR050445">
    <property type="entry name" value="Bact_polysacc_biosynth/exp"/>
</dbReference>
<feature type="transmembrane region" description="Helical" evidence="13">
    <location>
        <begin position="177"/>
        <end position="196"/>
    </location>
</feature>
<keyword evidence="8 13" id="KW-1133">Transmembrane helix</keyword>
<evidence type="ECO:0000256" key="4">
    <source>
        <dbReference type="ARBA" id="ARBA00020739"/>
    </source>
</evidence>
<comment type="function">
    <text evidence="11">Required for CpsD phosphorylation. Involved in the regulation of capsular polysaccharide biosynthesis. May be part of a complex that directs the coordinated polymerization and export to the cell surface of the capsular polysaccharide.</text>
</comment>
<dbReference type="Pfam" id="PF02706">
    <property type="entry name" value="Wzz"/>
    <property type="match status" value="1"/>
</dbReference>
<dbReference type="OrthoDB" id="2360475at2"/>
<dbReference type="Pfam" id="PF13807">
    <property type="entry name" value="GNVR"/>
    <property type="match status" value="1"/>
</dbReference>
<feature type="transmembrane region" description="Helical" evidence="13">
    <location>
        <begin position="18"/>
        <end position="40"/>
    </location>
</feature>
<reference evidence="16 17" key="1">
    <citation type="journal article" date="2010" name="Int. J. Syst. Evol. Microbiol.">
        <title>Vagococcus penaei sp. nov., isolated from spoilage microbiota of cooked shrimp (Penaeus vannamei).</title>
        <authorList>
            <person name="Jaffres E."/>
            <person name="Prevost H."/>
            <person name="Rossero A."/>
            <person name="Joffraud J.J."/>
            <person name="Dousset X."/>
        </authorList>
    </citation>
    <scope>NUCLEOTIDE SEQUENCE [LARGE SCALE GENOMIC DNA]</scope>
    <source>
        <strain evidence="16 17">CD276</strain>
    </source>
</reference>
<comment type="subcellular location">
    <subcellularLocation>
        <location evidence="1">Cell membrane</location>
        <topology evidence="1">Multi-pass membrane protein</topology>
    </subcellularLocation>
</comment>
<comment type="similarity">
    <text evidence="3">Belongs to the CpsC/CapA family.</text>
</comment>
<dbReference type="EMBL" id="CP019609">
    <property type="protein sequence ID" value="AQP53103.1"/>
    <property type="molecule type" value="Genomic_DNA"/>
</dbReference>
<dbReference type="Proteomes" id="UP000188246">
    <property type="component" value="Chromosome"/>
</dbReference>
<dbReference type="GO" id="GO:0004713">
    <property type="term" value="F:protein tyrosine kinase activity"/>
    <property type="evidence" value="ECO:0007669"/>
    <property type="project" value="TreeGrafter"/>
</dbReference>
<dbReference type="PANTHER" id="PTHR32309">
    <property type="entry name" value="TYROSINE-PROTEIN KINASE"/>
    <property type="match status" value="1"/>
</dbReference>
<feature type="compositionally biased region" description="Basic and acidic residues" evidence="12">
    <location>
        <begin position="288"/>
        <end position="297"/>
    </location>
</feature>
<evidence type="ECO:0000313" key="16">
    <source>
        <dbReference type="EMBL" id="AQP53103.1"/>
    </source>
</evidence>
<gene>
    <name evidence="16" type="ORF">BW732_01905</name>
</gene>
<dbReference type="AlphaFoldDB" id="A0A1Q2D437"/>
<keyword evidence="6 13" id="KW-0812">Transmembrane</keyword>
<comment type="pathway">
    <text evidence="2">Capsule biogenesis; capsule polysaccharide biosynthesis.</text>
</comment>
<protein>
    <recommendedName>
        <fullName evidence="4">Capsular polysaccharide biosynthesis protein CpsC</fullName>
    </recommendedName>
</protein>
<accession>A0A1Q2D437</accession>
<evidence type="ECO:0000259" key="15">
    <source>
        <dbReference type="Pfam" id="PF13807"/>
    </source>
</evidence>
<evidence type="ECO:0000313" key="17">
    <source>
        <dbReference type="Proteomes" id="UP000188246"/>
    </source>
</evidence>
<feature type="domain" description="Polysaccharide chain length determinant N-terminal" evidence="14">
    <location>
        <begin position="3"/>
        <end position="92"/>
    </location>
</feature>
<keyword evidence="10" id="KW-0270">Exopolysaccharide synthesis</keyword>
<keyword evidence="5" id="KW-1003">Cell membrane</keyword>
<proteinExistence type="inferred from homology"/>
<evidence type="ECO:0000256" key="6">
    <source>
        <dbReference type="ARBA" id="ARBA00022692"/>
    </source>
</evidence>
<keyword evidence="9 13" id="KW-0472">Membrane</keyword>
<evidence type="ECO:0000259" key="14">
    <source>
        <dbReference type="Pfam" id="PF02706"/>
    </source>
</evidence>
<keyword evidence="7" id="KW-0972">Capsule biogenesis/degradation</keyword>
<evidence type="ECO:0000256" key="9">
    <source>
        <dbReference type="ARBA" id="ARBA00023136"/>
    </source>
</evidence>